<dbReference type="InterPro" id="IPR003495">
    <property type="entry name" value="CobW/HypB/UreG_nucleotide-bd"/>
</dbReference>
<dbReference type="GO" id="GO:0051604">
    <property type="term" value="P:protein maturation"/>
    <property type="evidence" value="ECO:0007669"/>
    <property type="project" value="InterPro"/>
</dbReference>
<dbReference type="InterPro" id="IPR027417">
    <property type="entry name" value="P-loop_NTPase"/>
</dbReference>
<dbReference type="RefSeq" id="WP_316558449.1">
    <property type="nucleotide sequence ID" value="NZ_CP131059.1"/>
</dbReference>
<dbReference type="EMBL" id="CP131059">
    <property type="protein sequence ID" value="WNY23433.1"/>
    <property type="molecule type" value="Genomic_DNA"/>
</dbReference>
<name>A0AA96V1P8_9EURY</name>
<gene>
    <name evidence="2" type="primary">ureG</name>
    <name evidence="2" type="ORF">MmiHf6_07400</name>
</gene>
<sequence length="236" mass="25703">MTARLITVAGPPSAGKTAVVRQIIKNLLPESKVAYLKIDVVQAWEDEELAKEFNIPVKKVYSGDMCPDHTGILVLQDAVNWANSENADYLIYESAGLCLRCTPYTENAFGLCVVPAVSGMHTPLKMAPMITFADAVVVTKIDLVSQAEKEVFREAVRTVSPDTDIIETDAISGTNMRYLMKRIKELPAPAGGTDTLRGVPPLGVCTICVGKKEVGWQNHFGVIRPLDAPDNLFRGD</sequence>
<dbReference type="KEGG" id="mehf:MmiHf6_07400"/>
<dbReference type="SUPFAM" id="SSF52540">
    <property type="entry name" value="P-loop containing nucleoside triphosphate hydrolases"/>
    <property type="match status" value="1"/>
</dbReference>
<accession>A0AA96V1P8</accession>
<dbReference type="GO" id="GO:0008270">
    <property type="term" value="F:zinc ion binding"/>
    <property type="evidence" value="ECO:0007669"/>
    <property type="project" value="TreeGrafter"/>
</dbReference>
<evidence type="ECO:0000313" key="3">
    <source>
        <dbReference type="Proteomes" id="UP001302978"/>
    </source>
</evidence>
<dbReference type="InterPro" id="IPR003593">
    <property type="entry name" value="AAA+_ATPase"/>
</dbReference>
<reference evidence="2 3" key="1">
    <citation type="submission" date="2023-07" db="EMBL/GenBank/DDBJ databases">
        <title>Closed genoem sequence of Methanomicrococcus sp. Hf6.</title>
        <authorList>
            <person name="Poehlein A."/>
            <person name="Protasov E."/>
            <person name="Platt K."/>
            <person name="Reeh H."/>
            <person name="Daniel R."/>
            <person name="Brune A."/>
        </authorList>
    </citation>
    <scope>NUCLEOTIDE SEQUENCE [LARGE SCALE GENOMIC DNA]</scope>
    <source>
        <strain evidence="2 3">Hf6</strain>
    </source>
</reference>
<dbReference type="GO" id="GO:0003924">
    <property type="term" value="F:GTPase activity"/>
    <property type="evidence" value="ECO:0007669"/>
    <property type="project" value="InterPro"/>
</dbReference>
<dbReference type="GeneID" id="85195252"/>
<dbReference type="Pfam" id="PF02492">
    <property type="entry name" value="cobW"/>
    <property type="match status" value="1"/>
</dbReference>
<dbReference type="Proteomes" id="UP001302978">
    <property type="component" value="Chromosome"/>
</dbReference>
<dbReference type="GO" id="GO:0016151">
    <property type="term" value="F:nickel cation binding"/>
    <property type="evidence" value="ECO:0007669"/>
    <property type="project" value="InterPro"/>
</dbReference>
<dbReference type="Gene3D" id="3.40.50.300">
    <property type="entry name" value="P-loop containing nucleotide triphosphate hydrolases"/>
    <property type="match status" value="1"/>
</dbReference>
<evidence type="ECO:0000313" key="2">
    <source>
        <dbReference type="EMBL" id="WNY23433.1"/>
    </source>
</evidence>
<organism evidence="2 3">
    <name type="scientific">Methanimicrococcus hongohii</name>
    <dbReference type="NCBI Taxonomy" id="3028295"/>
    <lineage>
        <taxon>Archaea</taxon>
        <taxon>Methanobacteriati</taxon>
        <taxon>Methanobacteriota</taxon>
        <taxon>Stenosarchaea group</taxon>
        <taxon>Methanomicrobia</taxon>
        <taxon>Methanosarcinales</taxon>
        <taxon>Methanosarcinaceae</taxon>
        <taxon>Methanimicrococcus</taxon>
    </lineage>
</organism>
<proteinExistence type="predicted"/>
<evidence type="ECO:0000259" key="1">
    <source>
        <dbReference type="SMART" id="SM00382"/>
    </source>
</evidence>
<dbReference type="PANTHER" id="PTHR30134">
    <property type="entry name" value="HYDROGENASE PROTEIN ASSEMBLY PROTEIN, NICKEL CHAPERONE"/>
    <property type="match status" value="1"/>
</dbReference>
<dbReference type="AlphaFoldDB" id="A0AA96V1P8"/>
<protein>
    <submittedName>
        <fullName evidence="2">Urease accessory protein UreG</fullName>
    </submittedName>
</protein>
<dbReference type="InterPro" id="IPR004392">
    <property type="entry name" value="Hyd_mat_HypB"/>
</dbReference>
<keyword evidence="3" id="KW-1185">Reference proteome</keyword>
<feature type="domain" description="AAA+ ATPase" evidence="1">
    <location>
        <begin position="2"/>
        <end position="142"/>
    </location>
</feature>
<dbReference type="PANTHER" id="PTHR30134:SF1">
    <property type="entry name" value="COBW_HYPB_UREG NUCLEOTIDE-BINDING DOMAIN-CONTAINING PROTEIN"/>
    <property type="match status" value="1"/>
</dbReference>
<dbReference type="SMART" id="SM00382">
    <property type="entry name" value="AAA"/>
    <property type="match status" value="1"/>
</dbReference>